<comment type="caution">
    <text evidence="2">The sequence shown here is derived from an EMBL/GenBank/DDBJ whole genome shotgun (WGS) entry which is preliminary data.</text>
</comment>
<name>A0AAD9Q2M8_ACRCE</name>
<evidence type="ECO:0000256" key="1">
    <source>
        <dbReference type="SAM" id="MobiDB-lite"/>
    </source>
</evidence>
<sequence length="280" mass="31505">MSESDNSDCEELLTNKADSRATNGQRDESPDGLLDEIAQSLDETERTDEAVAEKLTDIANKRWLQMLSDEKLKEKLEKCPRPVNCDKIIVPKVNPEIWDKLSRASALSVAQPTEQSCEERVQQFQHSHKELESLSTREIDTSIISKLQSLETGWGCTVNGIPTGGCWDPEIADRPINYSETMAVFLGTVIDGVNFLSELYQKELSYRVINTARAALSTVIHPPEGCTFGNHRFLKGIFPARPALLRYQQVWDVSVVLQYLKTLHPPEQLSLKDLTLKMTS</sequence>
<reference evidence="2" key="2">
    <citation type="journal article" date="2023" name="Science">
        <title>Genomic signatures of disease resistance in endangered staghorn corals.</title>
        <authorList>
            <person name="Vollmer S.V."/>
            <person name="Selwyn J.D."/>
            <person name="Despard B.A."/>
            <person name="Roesel C.L."/>
        </authorList>
    </citation>
    <scope>NUCLEOTIDE SEQUENCE</scope>
    <source>
        <strain evidence="2">K2</strain>
    </source>
</reference>
<gene>
    <name evidence="2" type="ORF">P5673_025122</name>
</gene>
<dbReference type="PANTHER" id="PTHR34239:SF2">
    <property type="entry name" value="TRANSPOSABLE ELEMENT P TRANSPOSASE_THAP9 CONSERVED DOMAIN-CONTAINING PROTEIN"/>
    <property type="match status" value="1"/>
</dbReference>
<reference evidence="2" key="1">
    <citation type="journal article" date="2023" name="G3 (Bethesda)">
        <title>Whole genome assembly and annotation of the endangered Caribbean coral Acropora cervicornis.</title>
        <authorList>
            <person name="Selwyn J.D."/>
            <person name="Vollmer S.V."/>
        </authorList>
    </citation>
    <scope>NUCLEOTIDE SEQUENCE</scope>
    <source>
        <strain evidence="2">K2</strain>
    </source>
</reference>
<feature type="compositionally biased region" description="Acidic residues" evidence="1">
    <location>
        <begin position="1"/>
        <end position="11"/>
    </location>
</feature>
<evidence type="ECO:0000313" key="2">
    <source>
        <dbReference type="EMBL" id="KAK2553627.1"/>
    </source>
</evidence>
<proteinExistence type="predicted"/>
<dbReference type="PANTHER" id="PTHR34239">
    <property type="entry name" value="APPLE DOMAIN-CONTAINING PROTEIN"/>
    <property type="match status" value="1"/>
</dbReference>
<accession>A0AAD9Q2M8</accession>
<organism evidence="2 3">
    <name type="scientific">Acropora cervicornis</name>
    <name type="common">Staghorn coral</name>
    <dbReference type="NCBI Taxonomy" id="6130"/>
    <lineage>
        <taxon>Eukaryota</taxon>
        <taxon>Metazoa</taxon>
        <taxon>Cnidaria</taxon>
        <taxon>Anthozoa</taxon>
        <taxon>Hexacorallia</taxon>
        <taxon>Scleractinia</taxon>
        <taxon>Astrocoeniina</taxon>
        <taxon>Acroporidae</taxon>
        <taxon>Acropora</taxon>
    </lineage>
</organism>
<feature type="region of interest" description="Disordered" evidence="1">
    <location>
        <begin position="1"/>
        <end position="33"/>
    </location>
</feature>
<keyword evidence="3" id="KW-1185">Reference proteome</keyword>
<dbReference type="EMBL" id="JARQWQ010000076">
    <property type="protein sequence ID" value="KAK2553627.1"/>
    <property type="molecule type" value="Genomic_DNA"/>
</dbReference>
<dbReference type="AlphaFoldDB" id="A0AAD9Q2M8"/>
<protein>
    <submittedName>
        <fullName evidence="2">Uncharacterized protein</fullName>
    </submittedName>
</protein>
<dbReference type="Proteomes" id="UP001249851">
    <property type="component" value="Unassembled WGS sequence"/>
</dbReference>
<evidence type="ECO:0000313" key="3">
    <source>
        <dbReference type="Proteomes" id="UP001249851"/>
    </source>
</evidence>